<evidence type="ECO:0000256" key="6">
    <source>
        <dbReference type="ARBA" id="ARBA00022705"/>
    </source>
</evidence>
<dbReference type="GO" id="GO:0008310">
    <property type="term" value="F:single-stranded DNA 3'-5' DNA exonuclease activity"/>
    <property type="evidence" value="ECO:0007669"/>
    <property type="project" value="UniProtKB-EC"/>
</dbReference>
<dbReference type="InterPro" id="IPR054750">
    <property type="entry name" value="PolB_N"/>
</dbReference>
<feature type="compositionally biased region" description="Polar residues" evidence="16">
    <location>
        <begin position="73"/>
        <end position="85"/>
    </location>
</feature>
<name>A0A7G2DCM9_9EURY</name>
<comment type="subunit">
    <text evidence="3 15">Heterodimer of a large subunit and a small subunit.</text>
</comment>
<evidence type="ECO:0000256" key="13">
    <source>
        <dbReference type="ARBA" id="ARBA00024817"/>
    </source>
</evidence>
<evidence type="ECO:0000313" key="20">
    <source>
        <dbReference type="Proteomes" id="UP000516304"/>
    </source>
</evidence>
<dbReference type="Gene3D" id="1.10.8.800">
    <property type="entry name" value="D-family DNA polymerase, DP1 subunit N-terminal domain"/>
    <property type="match status" value="1"/>
</dbReference>
<feature type="region of interest" description="Disordered" evidence="16">
    <location>
        <begin position="146"/>
        <end position="169"/>
    </location>
</feature>
<keyword evidence="7 15" id="KW-0540">Nuclease</keyword>
<dbReference type="Proteomes" id="UP000516304">
    <property type="component" value="Chromosome TIRI35C"/>
</dbReference>
<feature type="domain" description="DNA polymerase II small subunit N-terminal" evidence="18">
    <location>
        <begin position="4"/>
        <end position="56"/>
    </location>
</feature>
<evidence type="ECO:0000256" key="10">
    <source>
        <dbReference type="ARBA" id="ARBA00022932"/>
    </source>
</evidence>
<evidence type="ECO:0000256" key="2">
    <source>
        <dbReference type="ARBA" id="ARBA00006035"/>
    </source>
</evidence>
<dbReference type="AlphaFoldDB" id="A0A7G2DCM9"/>
<dbReference type="GO" id="GO:0006308">
    <property type="term" value="P:DNA catabolic process"/>
    <property type="evidence" value="ECO:0007669"/>
    <property type="project" value="UniProtKB-UniRule"/>
</dbReference>
<organism evidence="19 20">
    <name type="scientific">Thermococcus camini</name>
    <dbReference type="NCBI Taxonomy" id="2016373"/>
    <lineage>
        <taxon>Archaea</taxon>
        <taxon>Methanobacteriati</taxon>
        <taxon>Methanobacteriota</taxon>
        <taxon>Thermococci</taxon>
        <taxon>Thermococcales</taxon>
        <taxon>Thermococcaceae</taxon>
        <taxon>Thermococcus</taxon>
    </lineage>
</organism>
<evidence type="ECO:0000256" key="15">
    <source>
        <dbReference type="HAMAP-Rule" id="MF_00325"/>
    </source>
</evidence>
<dbReference type="RefSeq" id="WP_188202835.1">
    <property type="nucleotide sequence ID" value="NZ_LR881183.1"/>
</dbReference>
<dbReference type="Pfam" id="PF22317">
    <property type="entry name" value="PolB_N"/>
    <property type="match status" value="1"/>
</dbReference>
<evidence type="ECO:0000256" key="7">
    <source>
        <dbReference type="ARBA" id="ARBA00022722"/>
    </source>
</evidence>
<evidence type="ECO:0000256" key="16">
    <source>
        <dbReference type="SAM" id="MobiDB-lite"/>
    </source>
</evidence>
<evidence type="ECO:0000256" key="1">
    <source>
        <dbReference type="ARBA" id="ARBA00000563"/>
    </source>
</evidence>
<dbReference type="EC" id="3.1.11.1" evidence="15"/>
<comment type="catalytic activity">
    <reaction evidence="1 15">
        <text>Exonucleolytic cleavage in the 3'- to 5'-direction to yield nucleoside 5'-phosphates.</text>
        <dbReference type="EC" id="3.1.11.1"/>
    </reaction>
</comment>
<evidence type="ECO:0000259" key="17">
    <source>
        <dbReference type="Pfam" id="PF04042"/>
    </source>
</evidence>
<evidence type="ECO:0000259" key="18">
    <source>
        <dbReference type="Pfam" id="PF22317"/>
    </source>
</evidence>
<evidence type="ECO:0000256" key="4">
    <source>
        <dbReference type="ARBA" id="ARBA00022679"/>
    </source>
</evidence>
<dbReference type="CDD" id="cd07386">
    <property type="entry name" value="MPP_DNA_pol_II_small_archeal_C"/>
    <property type="match status" value="1"/>
</dbReference>
<evidence type="ECO:0000256" key="12">
    <source>
        <dbReference type="ARBA" id="ARBA00023268"/>
    </source>
</evidence>
<proteinExistence type="inferred from homology"/>
<dbReference type="GO" id="GO:0042575">
    <property type="term" value="C:DNA polymerase complex"/>
    <property type="evidence" value="ECO:0007669"/>
    <property type="project" value="TreeGrafter"/>
</dbReference>
<dbReference type="KEGG" id="tcq:TIRI35C_2151"/>
<protein>
    <recommendedName>
        <fullName evidence="15">DNA polymerase II small subunit</fullName>
        <shortName evidence="15">Pol II</shortName>
        <ecNumber evidence="15">2.7.7.7</ecNumber>
    </recommendedName>
    <alternativeName>
        <fullName evidence="15">Exodeoxyribonuclease small subunit</fullName>
        <ecNumber evidence="15">3.1.11.1</ecNumber>
    </alternativeName>
</protein>
<keyword evidence="5 15" id="KW-0548">Nucleotidyltransferase</keyword>
<dbReference type="PANTHER" id="PTHR10416">
    <property type="entry name" value="DNA POLYMERASE DELTA SUBUNIT 2"/>
    <property type="match status" value="1"/>
</dbReference>
<dbReference type="InterPro" id="IPR029052">
    <property type="entry name" value="Metallo-depent_PP-like"/>
</dbReference>
<dbReference type="InterPro" id="IPR011149">
    <property type="entry name" value="Pol2_small_arc"/>
</dbReference>
<dbReference type="PANTHER" id="PTHR10416:SF0">
    <property type="entry name" value="DNA POLYMERASE DELTA SUBUNIT 2"/>
    <property type="match status" value="1"/>
</dbReference>
<feature type="domain" description="DNA polymerase alpha/delta/epsilon subunit B" evidence="17">
    <location>
        <begin position="453"/>
        <end position="656"/>
    </location>
</feature>
<comment type="similarity">
    <text evidence="2 15">Belongs to the DNA polymerase delta/II small subunit family.</text>
</comment>
<dbReference type="NCBIfam" id="NF003117">
    <property type="entry name" value="PRK04036.1-2"/>
    <property type="match status" value="1"/>
</dbReference>
<gene>
    <name evidence="15 19" type="primary">polB</name>
    <name evidence="19" type="ORF">TIRI35C_2151</name>
</gene>
<evidence type="ECO:0000256" key="3">
    <source>
        <dbReference type="ARBA" id="ARBA00011315"/>
    </source>
</evidence>
<dbReference type="SUPFAM" id="SSF56300">
    <property type="entry name" value="Metallo-dependent phosphatases"/>
    <property type="match status" value="1"/>
</dbReference>
<comment type="catalytic activity">
    <reaction evidence="14 15">
        <text>DNA(n) + a 2'-deoxyribonucleoside 5'-triphosphate = DNA(n+1) + diphosphate</text>
        <dbReference type="Rhea" id="RHEA:22508"/>
        <dbReference type="Rhea" id="RHEA-COMP:17339"/>
        <dbReference type="Rhea" id="RHEA-COMP:17340"/>
        <dbReference type="ChEBI" id="CHEBI:33019"/>
        <dbReference type="ChEBI" id="CHEBI:61560"/>
        <dbReference type="ChEBI" id="CHEBI:173112"/>
        <dbReference type="EC" id="2.7.7.7"/>
    </reaction>
</comment>
<evidence type="ECO:0000313" key="19">
    <source>
        <dbReference type="EMBL" id="CAD5245305.1"/>
    </source>
</evidence>
<feature type="region of interest" description="Disordered" evidence="16">
    <location>
        <begin position="67"/>
        <end position="132"/>
    </location>
</feature>
<dbReference type="GO" id="GO:0003887">
    <property type="term" value="F:DNA-directed DNA polymerase activity"/>
    <property type="evidence" value="ECO:0007669"/>
    <property type="project" value="UniProtKB-UniRule"/>
</dbReference>
<keyword evidence="20" id="KW-1185">Reference proteome</keyword>
<keyword evidence="12 15" id="KW-0511">Multifunctional enzyme</keyword>
<keyword evidence="8 15" id="KW-0378">Hydrolase</keyword>
<dbReference type="FunFam" id="3.60.21.50:FF:000003">
    <property type="entry name" value="DNA polymerase II small subunit"/>
    <property type="match status" value="1"/>
</dbReference>
<dbReference type="HAMAP" id="MF_00325">
    <property type="entry name" value="DNApol_II_A_arch"/>
    <property type="match status" value="1"/>
</dbReference>
<accession>A0A7G2DCM9</accession>
<dbReference type="GO" id="GO:0003677">
    <property type="term" value="F:DNA binding"/>
    <property type="evidence" value="ECO:0007669"/>
    <property type="project" value="UniProtKB-UniRule"/>
</dbReference>
<dbReference type="Pfam" id="PF04042">
    <property type="entry name" value="DNA_pol_E_B"/>
    <property type="match status" value="1"/>
</dbReference>
<dbReference type="InterPro" id="IPR012340">
    <property type="entry name" value="NA-bd_OB-fold"/>
</dbReference>
<dbReference type="EC" id="2.7.7.7" evidence="15"/>
<sequence>MGLIEDLMANRYLITPSAYYLLVDSYKKDFTLAELIKFAKARGVFVIDSAIAKEFLEMKGGVPLEVPSLLEPQPSTETGEGTSEDSGAVVGYREEQSYSANSAGDSASSAEASGVEGDSDDGPGTLISTGNTEDVLLKTPSFSQLEQEESHFFGGKSSISTGTSSGDVSSEGFVEGVDGDSEAVLPVEDVEAEGSSGSDVLPGDNPLEGSSPGVPVAETGYINGNGYADDESYYSDENGNGVRPKIVYGDYGVPIAYVGDEVLEEEKSYSVYRDIVIAPREGFIYRAKEIPDDWELVFDVKNVKFEVPKVKSAASKEGEIIVKVYSDYFKSRLRKMRRILRENPELGSVIDIGKLGYVGGDEEVTIIGLINSKRETAKGFMFEVEDSTGIIKVFINRNNEESRKFFQIMPDSVIAFRGRYSGRGIFFANRIYLPDVPKFKRDKPPLEEKVYAILLSDIHVGSNKFCEKAFERFLEWLNGEVNNRAEEELVSRIKYMIIAGDVVDGIGIYPGQYNELAIPDIFDQYEALANFLRNVPDHITMFIGPGNHDAARTALPQPGFYDEYTRPLKKLKNAVMISNPAVVRLHGRDFLIAHGRGIEDVVSFIPNRSHHRPAEAMLDLLKLRHLAPTFGEKVPVAPDSEDTLVIESVPDLFQAGHVHVMEYKMYNGVFLINTGTWQAQTEFQKMVNIMPTPARVPIIDVETARLRAVVRFDEYCEGV</sequence>
<dbReference type="EMBL" id="LR881183">
    <property type="protein sequence ID" value="CAD5245305.1"/>
    <property type="molecule type" value="Genomic_DNA"/>
</dbReference>
<evidence type="ECO:0000256" key="14">
    <source>
        <dbReference type="ARBA" id="ARBA00049244"/>
    </source>
</evidence>
<dbReference type="NCBIfam" id="NF003118">
    <property type="entry name" value="PRK04036.1-3"/>
    <property type="match status" value="1"/>
</dbReference>
<reference evidence="19 20" key="1">
    <citation type="submission" date="2020-09" db="EMBL/GenBank/DDBJ databases">
        <authorList>
            <person name="Courtine D."/>
        </authorList>
    </citation>
    <scope>NUCLEOTIDE SEQUENCE [LARGE SCALE GENOMIC DNA]</scope>
    <source>
        <strain evidence="19 20">IRI35c</strain>
    </source>
</reference>
<comment type="function">
    <text evidence="13 15">Possesses two activities: a DNA synthesis (polymerase) and an exonucleolytic activity that degrades single-stranded DNA in the 3' to 5' direction. Has a template-primer preference which is characteristic of a replicative DNA polymerase.</text>
</comment>
<feature type="compositionally biased region" description="Low complexity" evidence="16">
    <location>
        <begin position="97"/>
        <end position="116"/>
    </location>
</feature>
<evidence type="ECO:0000256" key="9">
    <source>
        <dbReference type="ARBA" id="ARBA00022839"/>
    </source>
</evidence>
<keyword evidence="11 15" id="KW-0238">DNA-binding</keyword>
<evidence type="ECO:0000256" key="11">
    <source>
        <dbReference type="ARBA" id="ARBA00023125"/>
    </source>
</evidence>
<dbReference type="GeneID" id="58919900"/>
<keyword evidence="4 15" id="KW-0808">Transferase</keyword>
<dbReference type="Gene3D" id="3.60.21.50">
    <property type="match status" value="1"/>
</dbReference>
<dbReference type="InterPro" id="IPR024826">
    <property type="entry name" value="DNA_pol_delta/II_ssu"/>
</dbReference>
<keyword evidence="9 15" id="KW-0269">Exonuclease</keyword>
<keyword evidence="10 15" id="KW-0239">DNA-directed DNA polymerase</keyword>
<keyword evidence="6 15" id="KW-0235">DNA replication</keyword>
<dbReference type="GO" id="GO:0006271">
    <property type="term" value="P:DNA strand elongation involved in DNA replication"/>
    <property type="evidence" value="ECO:0007669"/>
    <property type="project" value="TreeGrafter"/>
</dbReference>
<feature type="compositionally biased region" description="Low complexity" evidence="16">
    <location>
        <begin position="154"/>
        <end position="169"/>
    </location>
</feature>
<dbReference type="Gene3D" id="2.40.50.140">
    <property type="entry name" value="Nucleic acid-binding proteins"/>
    <property type="match status" value="1"/>
</dbReference>
<evidence type="ECO:0000256" key="5">
    <source>
        <dbReference type="ARBA" id="ARBA00022695"/>
    </source>
</evidence>
<evidence type="ECO:0000256" key="8">
    <source>
        <dbReference type="ARBA" id="ARBA00022801"/>
    </source>
</evidence>
<dbReference type="InterPro" id="IPR007185">
    <property type="entry name" value="DNA_pol_a/d/e_bsu"/>
</dbReference>